<sequence length="255" mass="28685">MKLPACLSLTYIGLLLLTLDNGAYNIPIFADYSLYYSDSVENVGMILSDCTERVDCLKVDIIDENEVGDIISDPGTKNNCISNTSNDINTVSNEVQVLSQSTDKNQINNNTFYKTSTTTDKNYELHKLVDCVMNDFVPSDDSDDSDNLTFAKRDDNVGNTIVDDILYKDMPAFLIISIVNDDGEDYNIKVENAVQVTGDEIMLNYNKAIEALADFINKEDMSLEDSKEWNEDSEPEEPQRIVENGYIFYDMGSQE</sequence>
<reference evidence="2 3" key="1">
    <citation type="submission" date="2017-12" db="EMBL/GenBank/DDBJ databases">
        <title>Hemimetabolous genomes reveal molecular basis of termite eusociality.</title>
        <authorList>
            <person name="Harrison M.C."/>
            <person name="Jongepier E."/>
            <person name="Robertson H.M."/>
            <person name="Arning N."/>
            <person name="Bitard-Feildel T."/>
            <person name="Chao H."/>
            <person name="Childers C.P."/>
            <person name="Dinh H."/>
            <person name="Doddapaneni H."/>
            <person name="Dugan S."/>
            <person name="Gowin J."/>
            <person name="Greiner C."/>
            <person name="Han Y."/>
            <person name="Hu H."/>
            <person name="Hughes D.S.T."/>
            <person name="Huylmans A.-K."/>
            <person name="Kemena C."/>
            <person name="Kremer L.P.M."/>
            <person name="Lee S.L."/>
            <person name="Lopez-Ezquerra A."/>
            <person name="Mallet L."/>
            <person name="Monroy-Kuhn J.M."/>
            <person name="Moser A."/>
            <person name="Murali S.C."/>
            <person name="Muzny D.M."/>
            <person name="Otani S."/>
            <person name="Piulachs M.-D."/>
            <person name="Poelchau M."/>
            <person name="Qu J."/>
            <person name="Schaub F."/>
            <person name="Wada-Katsumata A."/>
            <person name="Worley K.C."/>
            <person name="Xie Q."/>
            <person name="Ylla G."/>
            <person name="Poulsen M."/>
            <person name="Gibbs R.A."/>
            <person name="Schal C."/>
            <person name="Richards S."/>
            <person name="Belles X."/>
            <person name="Korb J."/>
            <person name="Bornberg-Bauer E."/>
        </authorList>
    </citation>
    <scope>NUCLEOTIDE SEQUENCE [LARGE SCALE GENOMIC DNA]</scope>
    <source>
        <tissue evidence="2">Whole body</tissue>
    </source>
</reference>
<feature type="chain" id="PRO_5014559326" evidence="1">
    <location>
        <begin position="26"/>
        <end position="255"/>
    </location>
</feature>
<keyword evidence="3" id="KW-1185">Reference proteome</keyword>
<dbReference type="EMBL" id="NEVH01025657">
    <property type="protein sequence ID" value="PNF15099.1"/>
    <property type="molecule type" value="Genomic_DNA"/>
</dbReference>
<gene>
    <name evidence="2" type="ORF">B7P43_G15988</name>
</gene>
<dbReference type="EMBL" id="NEVH01025657">
    <property type="protein sequence ID" value="PNF15098.1"/>
    <property type="molecule type" value="Genomic_DNA"/>
</dbReference>
<dbReference type="InParanoid" id="A0A2J7PFJ2"/>
<proteinExistence type="predicted"/>
<evidence type="ECO:0000256" key="1">
    <source>
        <dbReference type="SAM" id="SignalP"/>
    </source>
</evidence>
<evidence type="ECO:0000313" key="3">
    <source>
        <dbReference type="Proteomes" id="UP000235965"/>
    </source>
</evidence>
<keyword evidence="1" id="KW-0732">Signal</keyword>
<evidence type="ECO:0000313" key="2">
    <source>
        <dbReference type="EMBL" id="PNF15099.1"/>
    </source>
</evidence>
<organism evidence="2 3">
    <name type="scientific">Cryptotermes secundus</name>
    <dbReference type="NCBI Taxonomy" id="105785"/>
    <lineage>
        <taxon>Eukaryota</taxon>
        <taxon>Metazoa</taxon>
        <taxon>Ecdysozoa</taxon>
        <taxon>Arthropoda</taxon>
        <taxon>Hexapoda</taxon>
        <taxon>Insecta</taxon>
        <taxon>Pterygota</taxon>
        <taxon>Neoptera</taxon>
        <taxon>Polyneoptera</taxon>
        <taxon>Dictyoptera</taxon>
        <taxon>Blattodea</taxon>
        <taxon>Blattoidea</taxon>
        <taxon>Termitoidae</taxon>
        <taxon>Kalotermitidae</taxon>
        <taxon>Cryptotermitinae</taxon>
        <taxon>Cryptotermes</taxon>
    </lineage>
</organism>
<dbReference type="Proteomes" id="UP000235965">
    <property type="component" value="Unassembled WGS sequence"/>
</dbReference>
<protein>
    <submittedName>
        <fullName evidence="2">Uncharacterized protein</fullName>
    </submittedName>
</protein>
<comment type="caution">
    <text evidence="2">The sequence shown here is derived from an EMBL/GenBank/DDBJ whole genome shotgun (WGS) entry which is preliminary data.</text>
</comment>
<dbReference type="OrthoDB" id="10445255at2759"/>
<name>A0A2J7PFJ2_9NEOP</name>
<accession>A0A2J7PFJ2</accession>
<feature type="signal peptide" evidence="1">
    <location>
        <begin position="1"/>
        <end position="25"/>
    </location>
</feature>
<dbReference type="AlphaFoldDB" id="A0A2J7PFJ2"/>